<dbReference type="Gene3D" id="3.40.30.10">
    <property type="entry name" value="Glutaredoxin"/>
    <property type="match status" value="1"/>
</dbReference>
<keyword evidence="2" id="KW-0201">Cytochrome c-type biogenesis</keyword>
<reference evidence="8 9" key="1">
    <citation type="submission" date="2022-06" db="EMBL/GenBank/DDBJ databases">
        <title>Actinoplanes abujensis sp. nov., isolated from Nigerian arid soil.</title>
        <authorList>
            <person name="Ding P."/>
        </authorList>
    </citation>
    <scope>NUCLEOTIDE SEQUENCE [LARGE SCALE GENOMIC DNA]</scope>
    <source>
        <strain evidence="9">TRM88002</strain>
    </source>
</reference>
<dbReference type="PANTHER" id="PTHR42852:SF6">
    <property type="entry name" value="THIOL:DISULFIDE INTERCHANGE PROTEIN DSBE"/>
    <property type="match status" value="1"/>
</dbReference>
<dbReference type="InterPro" id="IPR013766">
    <property type="entry name" value="Thioredoxin_domain"/>
</dbReference>
<keyword evidence="4" id="KW-1015">Disulfide bond</keyword>
<organism evidence="8 9">
    <name type="scientific">Paractinoplanes hotanensis</name>
    <dbReference type="NCBI Taxonomy" id="2906497"/>
    <lineage>
        <taxon>Bacteria</taxon>
        <taxon>Bacillati</taxon>
        <taxon>Actinomycetota</taxon>
        <taxon>Actinomycetes</taxon>
        <taxon>Micromonosporales</taxon>
        <taxon>Micromonosporaceae</taxon>
        <taxon>Paractinoplanes</taxon>
    </lineage>
</organism>
<evidence type="ECO:0000256" key="5">
    <source>
        <dbReference type="ARBA" id="ARBA00023284"/>
    </source>
</evidence>
<keyword evidence="3" id="KW-0812">Transmembrane</keyword>
<evidence type="ECO:0000259" key="7">
    <source>
        <dbReference type="PROSITE" id="PS51352"/>
    </source>
</evidence>
<protein>
    <submittedName>
        <fullName evidence="8">TlpA family protein disulfide reductase</fullName>
    </submittedName>
</protein>
<dbReference type="PROSITE" id="PS51352">
    <property type="entry name" value="THIOREDOXIN_2"/>
    <property type="match status" value="1"/>
</dbReference>
<proteinExistence type="predicted"/>
<name>A0ABT0XUF5_9ACTN</name>
<accession>A0ABT0XUF5</accession>
<evidence type="ECO:0000256" key="6">
    <source>
        <dbReference type="SAM" id="SignalP"/>
    </source>
</evidence>
<evidence type="ECO:0000313" key="9">
    <source>
        <dbReference type="Proteomes" id="UP001523216"/>
    </source>
</evidence>
<feature type="chain" id="PRO_5047096639" evidence="6">
    <location>
        <begin position="41"/>
        <end position="213"/>
    </location>
</feature>
<keyword evidence="5" id="KW-0676">Redox-active center</keyword>
<dbReference type="Proteomes" id="UP001523216">
    <property type="component" value="Unassembled WGS sequence"/>
</dbReference>
<sequence>MSQAANPRSTRSPVVSLRRGPGLSRLLAAPLVLLLAAAVAACGDDEPTVASPFVGCDALSAPPPSAAPISGASTATDLPDLKLPCFTGDDEISLRTLRGPAVINIWASWCQPCRTELPVMQSLADKAAGRLTVLGVDSGDQRDKGADFATDKGVRMPTLFDEKGALLNNLGRINLPVTVFLDSAGRSYVHPLPLDARGLSEQVRKHTGVTVTP</sequence>
<dbReference type="InterPro" id="IPR050553">
    <property type="entry name" value="Thioredoxin_ResA/DsbE_sf"/>
</dbReference>
<keyword evidence="9" id="KW-1185">Reference proteome</keyword>
<comment type="subcellular location">
    <subcellularLocation>
        <location evidence="1">Cell envelope</location>
    </subcellularLocation>
</comment>
<dbReference type="Pfam" id="PF00578">
    <property type="entry name" value="AhpC-TSA"/>
    <property type="match status" value="1"/>
</dbReference>
<evidence type="ECO:0000256" key="1">
    <source>
        <dbReference type="ARBA" id="ARBA00004196"/>
    </source>
</evidence>
<evidence type="ECO:0000256" key="3">
    <source>
        <dbReference type="ARBA" id="ARBA00022968"/>
    </source>
</evidence>
<feature type="domain" description="Thioredoxin" evidence="7">
    <location>
        <begin position="72"/>
        <end position="194"/>
    </location>
</feature>
<dbReference type="EMBL" id="JAMQOL010000008">
    <property type="protein sequence ID" value="MCM4077413.1"/>
    <property type="molecule type" value="Genomic_DNA"/>
</dbReference>
<dbReference type="RefSeq" id="WP_251797275.1">
    <property type="nucleotide sequence ID" value="NZ_JAMQOL010000008.1"/>
</dbReference>
<keyword evidence="3" id="KW-0735">Signal-anchor</keyword>
<evidence type="ECO:0000313" key="8">
    <source>
        <dbReference type="EMBL" id="MCM4077413.1"/>
    </source>
</evidence>
<evidence type="ECO:0000256" key="4">
    <source>
        <dbReference type="ARBA" id="ARBA00023157"/>
    </source>
</evidence>
<dbReference type="PANTHER" id="PTHR42852">
    <property type="entry name" value="THIOL:DISULFIDE INTERCHANGE PROTEIN DSBE"/>
    <property type="match status" value="1"/>
</dbReference>
<evidence type="ECO:0000256" key="2">
    <source>
        <dbReference type="ARBA" id="ARBA00022748"/>
    </source>
</evidence>
<dbReference type="InterPro" id="IPR000866">
    <property type="entry name" value="AhpC/TSA"/>
</dbReference>
<dbReference type="SUPFAM" id="SSF52833">
    <property type="entry name" value="Thioredoxin-like"/>
    <property type="match status" value="1"/>
</dbReference>
<keyword evidence="6" id="KW-0732">Signal</keyword>
<feature type="signal peptide" evidence="6">
    <location>
        <begin position="1"/>
        <end position="40"/>
    </location>
</feature>
<dbReference type="CDD" id="cd02966">
    <property type="entry name" value="TlpA_like_family"/>
    <property type="match status" value="1"/>
</dbReference>
<dbReference type="InterPro" id="IPR036249">
    <property type="entry name" value="Thioredoxin-like_sf"/>
</dbReference>
<gene>
    <name evidence="8" type="ORF">LXN57_07525</name>
</gene>
<comment type="caution">
    <text evidence="8">The sequence shown here is derived from an EMBL/GenBank/DDBJ whole genome shotgun (WGS) entry which is preliminary data.</text>
</comment>